<dbReference type="PANTHER" id="PTHR24148">
    <property type="entry name" value="ANKYRIN REPEAT DOMAIN-CONTAINING PROTEIN 39 HOMOLOG-RELATED"/>
    <property type="match status" value="1"/>
</dbReference>
<dbReference type="OrthoDB" id="2157530at2759"/>
<gene>
    <name evidence="2" type="ORF">CC86DRAFT_300828</name>
</gene>
<evidence type="ECO:0000259" key="1">
    <source>
        <dbReference type="Pfam" id="PF06985"/>
    </source>
</evidence>
<evidence type="ECO:0000313" key="2">
    <source>
        <dbReference type="EMBL" id="KAF2822592.1"/>
    </source>
</evidence>
<evidence type="ECO:0000313" key="3">
    <source>
        <dbReference type="Proteomes" id="UP000799424"/>
    </source>
</evidence>
<protein>
    <submittedName>
        <fullName evidence="2">HET-domain-containing protein</fullName>
    </submittedName>
</protein>
<dbReference type="EMBL" id="MU006234">
    <property type="protein sequence ID" value="KAF2822592.1"/>
    <property type="molecule type" value="Genomic_DNA"/>
</dbReference>
<dbReference type="InterPro" id="IPR052895">
    <property type="entry name" value="HetReg/Transcr_Mod"/>
</dbReference>
<dbReference type="PANTHER" id="PTHR24148:SF64">
    <property type="entry name" value="HETEROKARYON INCOMPATIBILITY DOMAIN-CONTAINING PROTEIN"/>
    <property type="match status" value="1"/>
</dbReference>
<accession>A0A6A6ZNC9</accession>
<dbReference type="Pfam" id="PF06985">
    <property type="entry name" value="HET"/>
    <property type="match status" value="1"/>
</dbReference>
<organism evidence="2 3">
    <name type="scientific">Ophiobolus disseminans</name>
    <dbReference type="NCBI Taxonomy" id="1469910"/>
    <lineage>
        <taxon>Eukaryota</taxon>
        <taxon>Fungi</taxon>
        <taxon>Dikarya</taxon>
        <taxon>Ascomycota</taxon>
        <taxon>Pezizomycotina</taxon>
        <taxon>Dothideomycetes</taxon>
        <taxon>Pleosporomycetidae</taxon>
        <taxon>Pleosporales</taxon>
        <taxon>Pleosporineae</taxon>
        <taxon>Phaeosphaeriaceae</taxon>
        <taxon>Ophiobolus</taxon>
    </lineage>
</organism>
<dbReference type="InterPro" id="IPR010730">
    <property type="entry name" value="HET"/>
</dbReference>
<sequence>MYHPLQTATTIRLLDIDPGDSTDVVTCRLRHCDLATNPDFEALSYVWGKPVFAARILCNSQVVHITPSLYQALKRVRLATTLRTVWADALCINQQDAAERSRQVQLMQHIYRDARRVLVWLGPD</sequence>
<feature type="domain" description="Heterokaryon incompatibility" evidence="1">
    <location>
        <begin position="40"/>
        <end position="123"/>
    </location>
</feature>
<name>A0A6A6ZNC9_9PLEO</name>
<feature type="non-terminal residue" evidence="2">
    <location>
        <position position="124"/>
    </location>
</feature>
<reference evidence="2" key="1">
    <citation type="journal article" date="2020" name="Stud. Mycol.">
        <title>101 Dothideomycetes genomes: a test case for predicting lifestyles and emergence of pathogens.</title>
        <authorList>
            <person name="Haridas S."/>
            <person name="Albert R."/>
            <person name="Binder M."/>
            <person name="Bloem J."/>
            <person name="Labutti K."/>
            <person name="Salamov A."/>
            <person name="Andreopoulos B."/>
            <person name="Baker S."/>
            <person name="Barry K."/>
            <person name="Bills G."/>
            <person name="Bluhm B."/>
            <person name="Cannon C."/>
            <person name="Castanera R."/>
            <person name="Culley D."/>
            <person name="Daum C."/>
            <person name="Ezra D."/>
            <person name="Gonzalez J."/>
            <person name="Henrissat B."/>
            <person name="Kuo A."/>
            <person name="Liang C."/>
            <person name="Lipzen A."/>
            <person name="Lutzoni F."/>
            <person name="Magnuson J."/>
            <person name="Mondo S."/>
            <person name="Nolan M."/>
            <person name="Ohm R."/>
            <person name="Pangilinan J."/>
            <person name="Park H.-J."/>
            <person name="Ramirez L."/>
            <person name="Alfaro M."/>
            <person name="Sun H."/>
            <person name="Tritt A."/>
            <person name="Yoshinaga Y."/>
            <person name="Zwiers L.-H."/>
            <person name="Turgeon B."/>
            <person name="Goodwin S."/>
            <person name="Spatafora J."/>
            <person name="Crous P."/>
            <person name="Grigoriev I."/>
        </authorList>
    </citation>
    <scope>NUCLEOTIDE SEQUENCE</scope>
    <source>
        <strain evidence="2">CBS 113818</strain>
    </source>
</reference>
<dbReference type="AlphaFoldDB" id="A0A6A6ZNC9"/>
<dbReference type="Proteomes" id="UP000799424">
    <property type="component" value="Unassembled WGS sequence"/>
</dbReference>
<proteinExistence type="predicted"/>
<keyword evidence="3" id="KW-1185">Reference proteome</keyword>